<sequence length="60" mass="6674">MRLRRPVDPLARFLLGSGLGLIAAGVTYCVTTTPPWWWAVGLVVAILVWFGELMLDVLFD</sequence>
<protein>
    <submittedName>
        <fullName evidence="2">Uncharacterized protein</fullName>
    </submittedName>
</protein>
<gene>
    <name evidence="2" type="ORF">RVR_4413</name>
</gene>
<accession>A0A7U3USZ6</accession>
<feature type="transmembrane region" description="Helical" evidence="1">
    <location>
        <begin position="12"/>
        <end position="30"/>
    </location>
</feature>
<dbReference type="AlphaFoldDB" id="A0A7U3USZ6"/>
<reference evidence="2 3" key="4">
    <citation type="journal article" date="2020" name="Sci. Rep.">
        <title>beta-carboline chemical signals induce reveromycin production through a LuxR family regulator in Streptomyces sp. SN-593.</title>
        <authorList>
            <person name="Panthee S."/>
            <person name="Kito N."/>
            <person name="Hayashi T."/>
            <person name="Shimizu T."/>
            <person name="Ishikawa J."/>
            <person name="Hamamoto H."/>
            <person name="Osada H."/>
            <person name="Takahashi S."/>
        </authorList>
    </citation>
    <scope>NUCLEOTIDE SEQUENCE [LARGE SCALE GENOMIC DNA]</scope>
    <source>
        <strain evidence="2 3">SN-593</strain>
    </source>
</reference>
<name>A0A7U3USZ6_9ACTN</name>
<evidence type="ECO:0000313" key="3">
    <source>
        <dbReference type="Proteomes" id="UP000595703"/>
    </source>
</evidence>
<evidence type="ECO:0000256" key="1">
    <source>
        <dbReference type="SAM" id="Phobius"/>
    </source>
</evidence>
<evidence type="ECO:0000313" key="2">
    <source>
        <dbReference type="EMBL" id="BBA98282.1"/>
    </source>
</evidence>
<keyword evidence="1" id="KW-0812">Transmembrane</keyword>
<reference evidence="2 3" key="1">
    <citation type="journal article" date="2010" name="J. Bacteriol.">
        <title>Biochemical characterization of a novel indole prenyltransferase from Streptomyces sp. SN-593.</title>
        <authorList>
            <person name="Takahashi S."/>
            <person name="Takagi H."/>
            <person name="Toyoda A."/>
            <person name="Uramoto M."/>
            <person name="Nogawa T."/>
            <person name="Ueki M."/>
            <person name="Sakaki Y."/>
            <person name="Osada H."/>
        </authorList>
    </citation>
    <scope>NUCLEOTIDE SEQUENCE [LARGE SCALE GENOMIC DNA]</scope>
    <source>
        <strain evidence="2 3">SN-593</strain>
    </source>
</reference>
<dbReference type="Proteomes" id="UP000595703">
    <property type="component" value="Chromosome"/>
</dbReference>
<dbReference type="KEGG" id="arev:RVR_4413"/>
<keyword evidence="1" id="KW-0472">Membrane</keyword>
<proteinExistence type="predicted"/>
<organism evidence="2 3">
    <name type="scientific">Actinacidiphila reveromycinica</name>
    <dbReference type="NCBI Taxonomy" id="659352"/>
    <lineage>
        <taxon>Bacteria</taxon>
        <taxon>Bacillati</taxon>
        <taxon>Actinomycetota</taxon>
        <taxon>Actinomycetes</taxon>
        <taxon>Kitasatosporales</taxon>
        <taxon>Streptomycetaceae</taxon>
        <taxon>Actinacidiphila</taxon>
    </lineage>
</organism>
<keyword evidence="3" id="KW-1185">Reference proteome</keyword>
<keyword evidence="1" id="KW-1133">Transmembrane helix</keyword>
<reference evidence="2 3" key="3">
    <citation type="journal article" date="2011" name="Nat. Chem. Biol.">
        <title>Reveromycin A biosynthesis uses RevG and RevJ for stereospecific spiroacetal formation.</title>
        <authorList>
            <person name="Takahashi S."/>
            <person name="Toyoda A."/>
            <person name="Sekiyama Y."/>
            <person name="Takagi H."/>
            <person name="Nogawa T."/>
            <person name="Uramoto M."/>
            <person name="Suzuki R."/>
            <person name="Koshino H."/>
            <person name="Kumano T."/>
            <person name="Panthee S."/>
            <person name="Dairi T."/>
            <person name="Ishikawa J."/>
            <person name="Ikeda H."/>
            <person name="Sakaki Y."/>
            <person name="Osada H."/>
        </authorList>
    </citation>
    <scope>NUCLEOTIDE SEQUENCE [LARGE SCALE GENOMIC DNA]</scope>
    <source>
        <strain evidence="2 3">SN-593</strain>
    </source>
</reference>
<feature type="transmembrane region" description="Helical" evidence="1">
    <location>
        <begin position="36"/>
        <end position="59"/>
    </location>
</feature>
<dbReference type="EMBL" id="AP018365">
    <property type="protein sequence ID" value="BBA98282.1"/>
    <property type="molecule type" value="Genomic_DNA"/>
</dbReference>
<reference evidence="2 3" key="2">
    <citation type="journal article" date="2011" name="J. Antibiot.">
        <title>Furaquinocins I and J: novel polyketide isoprenoid hybrid compounds from Streptomyces reveromyceticus SN-593.</title>
        <authorList>
            <person name="Panthee S."/>
            <person name="Takahashi S."/>
            <person name="Takagi H."/>
            <person name="Nogawa T."/>
            <person name="Oowada E."/>
            <person name="Uramoto M."/>
            <person name="Osada H."/>
        </authorList>
    </citation>
    <scope>NUCLEOTIDE SEQUENCE [LARGE SCALE GENOMIC DNA]</scope>
    <source>
        <strain evidence="2 3">SN-593</strain>
    </source>
</reference>